<sequence length="252" mass="28506">MIVFLLVQDARNVRGLLIIGYCLCQAIAYFSLGSAKVIPPDAGNYALLGYIFQFFLVSACTWFCCLMAEGLYKVLKFNQNQPGWRVLVTFILSICVPSIFLMISVLVDRFVPPRFSDQTFESDFSWFTTDKKVVFFIGPQALSSLIGLSICAVAQILIWSLNANSTDEWESEKNEIKNIVLSNTLLWTLNSFCCLIELVSFVVNRPKQIVWMVADLINAMQGIVFFIILVCFKPVKGIIQGKFIDLIFNNRS</sequence>
<accession>A0ABM1N9S6</accession>
<reference evidence="3" key="1">
    <citation type="submission" date="2025-08" db="UniProtKB">
        <authorList>
            <consortium name="RefSeq"/>
        </authorList>
    </citation>
    <scope>IDENTIFICATION</scope>
    <source>
        <tissue evidence="3">Whole Larva</tissue>
    </source>
</reference>
<feature type="transmembrane region" description="Helical" evidence="1">
    <location>
        <begin position="50"/>
        <end position="72"/>
    </location>
</feature>
<feature type="transmembrane region" description="Helical" evidence="1">
    <location>
        <begin position="12"/>
        <end position="30"/>
    </location>
</feature>
<dbReference type="RefSeq" id="XP_017783576.1">
    <property type="nucleotide sequence ID" value="XM_017928087.1"/>
</dbReference>
<protein>
    <submittedName>
        <fullName evidence="3">Probable G-protein coupled receptor Mth-like 1</fullName>
    </submittedName>
</protein>
<name>A0ABM1N9S6_NICVS</name>
<evidence type="ECO:0000256" key="1">
    <source>
        <dbReference type="SAM" id="Phobius"/>
    </source>
</evidence>
<dbReference type="InterPro" id="IPR052808">
    <property type="entry name" value="GPCR_Mth-like"/>
</dbReference>
<dbReference type="Gene3D" id="1.20.1070.10">
    <property type="entry name" value="Rhodopsin 7-helix transmembrane proteins"/>
    <property type="match status" value="1"/>
</dbReference>
<dbReference type="PANTHER" id="PTHR46953:SF1">
    <property type="entry name" value="G-PROTEIN COUPLED RECEPTOR MTH-LIKE 1-RELATED"/>
    <property type="match status" value="1"/>
</dbReference>
<evidence type="ECO:0000313" key="2">
    <source>
        <dbReference type="Proteomes" id="UP000695000"/>
    </source>
</evidence>
<gene>
    <name evidence="3" type="primary">LOC108567548</name>
</gene>
<dbReference type="GeneID" id="108567548"/>
<keyword evidence="1" id="KW-1133">Transmembrane helix</keyword>
<feature type="transmembrane region" description="Helical" evidence="1">
    <location>
        <begin position="180"/>
        <end position="203"/>
    </location>
</feature>
<organism evidence="2 3">
    <name type="scientific">Nicrophorus vespilloides</name>
    <name type="common">Boreal carrion beetle</name>
    <dbReference type="NCBI Taxonomy" id="110193"/>
    <lineage>
        <taxon>Eukaryota</taxon>
        <taxon>Metazoa</taxon>
        <taxon>Ecdysozoa</taxon>
        <taxon>Arthropoda</taxon>
        <taxon>Hexapoda</taxon>
        <taxon>Insecta</taxon>
        <taxon>Pterygota</taxon>
        <taxon>Neoptera</taxon>
        <taxon>Endopterygota</taxon>
        <taxon>Coleoptera</taxon>
        <taxon>Polyphaga</taxon>
        <taxon>Staphyliniformia</taxon>
        <taxon>Silphidae</taxon>
        <taxon>Nicrophorinae</taxon>
        <taxon>Nicrophorus</taxon>
    </lineage>
</organism>
<dbReference type="Proteomes" id="UP000695000">
    <property type="component" value="Unplaced"/>
</dbReference>
<proteinExistence type="predicted"/>
<evidence type="ECO:0000313" key="3">
    <source>
        <dbReference type="RefSeq" id="XP_017783576.1"/>
    </source>
</evidence>
<keyword evidence="1" id="KW-0472">Membrane</keyword>
<keyword evidence="2" id="KW-1185">Reference proteome</keyword>
<dbReference type="PANTHER" id="PTHR46953">
    <property type="entry name" value="G-PROTEIN COUPLED RECEPTOR MTH-LIKE 1-RELATED"/>
    <property type="match status" value="1"/>
</dbReference>
<feature type="transmembrane region" description="Helical" evidence="1">
    <location>
        <begin position="133"/>
        <end position="159"/>
    </location>
</feature>
<keyword evidence="1" id="KW-0812">Transmembrane</keyword>
<feature type="transmembrane region" description="Helical" evidence="1">
    <location>
        <begin position="209"/>
        <end position="232"/>
    </location>
</feature>
<feature type="transmembrane region" description="Helical" evidence="1">
    <location>
        <begin position="84"/>
        <end position="107"/>
    </location>
</feature>